<dbReference type="CDD" id="cd04480">
    <property type="entry name" value="RPA1_DBD_A_like"/>
    <property type="match status" value="1"/>
</dbReference>
<dbReference type="EMBL" id="AC027032">
    <property type="protein sequence ID" value="AAG51083.1"/>
    <property type="molecule type" value="Genomic_DNA"/>
</dbReference>
<dbReference type="InterPro" id="IPR012340">
    <property type="entry name" value="NA-bd_OB-fold"/>
</dbReference>
<dbReference type="SUPFAM" id="SSF50249">
    <property type="entry name" value="Nucleic acid-binding proteins"/>
    <property type="match status" value="1"/>
</dbReference>
<organism evidence="2">
    <name type="scientific">Arabidopsis thaliana</name>
    <name type="common">Mouse-ear cress</name>
    <dbReference type="NCBI Taxonomy" id="3702"/>
    <lineage>
        <taxon>Eukaryota</taxon>
        <taxon>Viridiplantae</taxon>
        <taxon>Streptophyta</taxon>
        <taxon>Embryophyta</taxon>
        <taxon>Tracheophyta</taxon>
        <taxon>Spermatophyta</taxon>
        <taxon>Magnoliopsida</taxon>
        <taxon>eudicotyledons</taxon>
        <taxon>Gunneridae</taxon>
        <taxon>Pentapetalae</taxon>
        <taxon>rosids</taxon>
        <taxon>malvids</taxon>
        <taxon>Brassicales</taxon>
        <taxon>Brassicaceae</taxon>
        <taxon>Camelineae</taxon>
        <taxon>Arabidopsis</taxon>
    </lineage>
</organism>
<dbReference type="Gene3D" id="2.40.50.140">
    <property type="entry name" value="Nucleic acid-binding proteins"/>
    <property type="match status" value="2"/>
</dbReference>
<dbReference type="PANTHER" id="PTHR47165:SF4">
    <property type="entry name" value="OS03G0429900 PROTEIN"/>
    <property type="match status" value="1"/>
</dbReference>
<proteinExistence type="predicted"/>
<dbReference type="PANTHER" id="PTHR47165">
    <property type="entry name" value="OS03G0429900 PROTEIN"/>
    <property type="match status" value="1"/>
</dbReference>
<name>Q9C8A9_ARATH</name>
<reference key="1">
    <citation type="journal article" date="2000" name="Nature">
        <title>Sequence and analysis of chromosome 1 of the plant Arabidopsis thaliana.</title>
        <authorList>
            <person name="Theologis A."/>
            <person name="Ecker J.R."/>
            <person name="Palm C.J."/>
            <person name="Federspiel N.A."/>
            <person name="Kaul S."/>
            <person name="White O."/>
            <person name="Alonso J."/>
            <person name="Altafi H."/>
            <person name="Araujo R."/>
            <person name="Bowman C.L."/>
            <person name="Brooks S.Y."/>
            <person name="Buehler E."/>
            <person name="Chan A."/>
            <person name="Chao Q."/>
            <person name="Chen H."/>
            <person name="Cheuk R.F."/>
            <person name="Chin C.W."/>
            <person name="Chung M.K."/>
            <person name="Conn L."/>
            <person name="Conway A.B."/>
            <person name="Conway A.R."/>
            <person name="Creasy T.H."/>
            <person name="Dewar K."/>
            <person name="Dunn P."/>
            <person name="Etgu P."/>
            <person name="Feldblyum T.V."/>
            <person name="Feng J."/>
            <person name="Fong B."/>
            <person name="Fujii C.Y."/>
            <person name="Gill J.E."/>
            <person name="Goldsmith A.D."/>
            <person name="Haas B."/>
            <person name="Hansen N.F."/>
            <person name="Hughes B."/>
            <person name="Huizar L."/>
            <person name="Hunter J.L."/>
            <person name="Jenkins J."/>
            <person name="Johnson-Hopson C."/>
            <person name="Khan S."/>
            <person name="Khaykin E."/>
            <person name="Kim C.J."/>
            <person name="Koo H.L."/>
            <person name="Kremenetskaia I."/>
            <person name="Kurtz D.B."/>
            <person name="Kwan A."/>
            <person name="Lam B."/>
            <person name="Langin-Hooper S."/>
            <person name="Lee A."/>
            <person name="Lee J.M."/>
            <person name="Lenz C.A."/>
            <person name="Li J.H."/>
            <person name="Li Y."/>
            <person name="Lin X."/>
            <person name="Liu S.X."/>
            <person name="Liu Z.A."/>
            <person name="Luros J.S."/>
            <person name="Maiti R."/>
            <person name="Marziali A."/>
            <person name="Militscher J."/>
            <person name="Miranda M."/>
            <person name="Nguyen M."/>
            <person name="Nierman W.C."/>
            <person name="Osborne B.I."/>
            <person name="Pai G."/>
            <person name="Peterson J."/>
            <person name="Pham P.K."/>
            <person name="Rizzo M."/>
            <person name="Rooney T."/>
            <person name="Rowley D."/>
            <person name="Sakano H."/>
            <person name="Salzberg S.L."/>
            <person name="Schwartz J.R."/>
            <person name="Shinn P."/>
            <person name="Southwick A.M."/>
            <person name="Sun H."/>
            <person name="Tallon L.J."/>
            <person name="Tambunga G."/>
            <person name="Toriumi M.J."/>
            <person name="Town C.D."/>
            <person name="Utterback T."/>
            <person name="Van Aken S."/>
            <person name="Vaysberg M."/>
            <person name="Vysotskaia V.S."/>
            <person name="Walker M."/>
            <person name="Wu D."/>
            <person name="Yu G."/>
            <person name="Fraser C.M."/>
            <person name="Venter J.C."/>
            <person name="Davis R.W."/>
        </authorList>
    </citation>
    <scope>NUCLEOTIDE SEQUENCE [LARGE SCALE GENOMIC DNA]</scope>
    <source>
        <strain>cv. Columbia</strain>
    </source>
</reference>
<gene>
    <name evidence="2" type="primary">F10O5.12</name>
</gene>
<reference evidence="2" key="2">
    <citation type="submission" date="2000-03" db="EMBL/GenBank/DDBJ databases">
        <title>Arabidopsis thaliana chromosome 1 BAC F10O5 genomic sequence.</title>
        <authorList>
            <person name="Lin X."/>
            <person name="Kaul S."/>
            <person name="Town C.D."/>
            <person name="Benito M."/>
            <person name="Creasy T.H."/>
            <person name="Haas B.J."/>
            <person name="Wu D."/>
            <person name="Maiti R."/>
            <person name="Ronning C.M."/>
            <person name="Koo H."/>
            <person name="Fujii C.Y."/>
            <person name="Utterback T.R."/>
            <person name="Barnstead M.E."/>
            <person name="Bowman C.L."/>
            <person name="White O."/>
            <person name="Nierman W.C."/>
            <person name="Fraser C.M."/>
        </authorList>
    </citation>
    <scope>NUCLEOTIDE SEQUENCE</scope>
</reference>
<dbReference type="InterPro" id="IPR003871">
    <property type="entry name" value="RFA1B/D_OB_1st"/>
</dbReference>
<evidence type="ECO:0000259" key="1">
    <source>
        <dbReference type="Pfam" id="PF02721"/>
    </source>
</evidence>
<feature type="domain" description="Replication protein A 70 kDa DNA-binding subunit B/D first OB fold" evidence="1">
    <location>
        <begin position="13"/>
        <end position="79"/>
    </location>
</feature>
<dbReference type="AlphaFoldDB" id="Q9C8A9"/>
<accession>Q9C8A9</accession>
<sequence>MWDLQSMIKPTPCTMILCDVKGNKIDARIPWGEYMSNFKTSLFEGKWYYLQHFRLKRSTTIPKYTDFHYEIEFMWHTKMWAVSDRAEQSSLQFIHADEVNGESEDHVVDVIGVITTVSTVSSFPYCCPEGETDYDARYVTFTIRDNHERIITCVARGSACESFLSKVYRLIGSKTYNYEPLTTVLRFFRTSMFKGSKALISEYGCSRVFIEEEFPDFDVSSEPVGNVDGRIEYVAEE</sequence>
<evidence type="ECO:0000313" key="2">
    <source>
        <dbReference type="EMBL" id="AAG51083.1"/>
    </source>
</evidence>
<dbReference type="Pfam" id="PF02721">
    <property type="entry name" value="DUF223"/>
    <property type="match status" value="1"/>
</dbReference>
<protein>
    <submittedName>
        <fullName evidence="2">Uncharacterized protein F10O5.12</fullName>
    </submittedName>
</protein>
<dbReference type="CDD" id="cd04481">
    <property type="entry name" value="RPA1_DBD_B_like"/>
    <property type="match status" value="1"/>
</dbReference>
<reference evidence="2" key="3">
    <citation type="submission" date="2001-01" db="EMBL/GenBank/DDBJ databases">
        <authorList>
            <person name="Town C.D."/>
            <person name="Kaul S."/>
        </authorList>
    </citation>
    <scope>NUCLEOTIDE SEQUENCE</scope>
</reference>